<evidence type="ECO:0000313" key="2">
    <source>
        <dbReference type="Proteomes" id="UP001330749"/>
    </source>
</evidence>
<gene>
    <name evidence="1" type="ORF">P4447_07985</name>
</gene>
<dbReference type="InterPro" id="IPR016136">
    <property type="entry name" value="DNA_helicase_N/primase_C"/>
</dbReference>
<dbReference type="Proteomes" id="UP001330749">
    <property type="component" value="Unassembled WGS sequence"/>
</dbReference>
<dbReference type="Gene3D" id="1.10.860.10">
    <property type="entry name" value="DNAb Helicase, Chain A"/>
    <property type="match status" value="1"/>
</dbReference>
<protein>
    <submittedName>
        <fullName evidence="1">DnaB-like helicase C-terminal domain-containing protein</fullName>
    </submittedName>
</protein>
<sequence length="465" mass="54104">MTEVQPFDLATEALFIGGLYSNPILFVEYESLVKSKYDFYDPDTKFLYDSFEIYYKTFSQEVTESKITMFMQQDSDRWRRFKEIGGWKTVERQIELSDTGDIQNYFNIVKKYSLIREFERKGFPVEKLINNKHFPKMKPEDVVNFMSYNISNISTVIGGGNSAVVLGNDATKKIKEWSVTPDMGHEFPFPTWTNLFRGWRTKKLILDGMLSNEGKSRKIARIAAYMSLFKKTPILILANEMDEDEFFAMLLSAVMNNEEFGFNYNVPERNVLLGTYDNEDQYNKAIEVGEYIEKNSKIYFLEMNTYSDDDLLREIKKYSLLGVKYAFYDTLKGFKTDAWDTLKQTATMLKDIAKELDIGVYGSFQLSDEASNLDIQDFTSSVIANSKQMKHICDHMLIGRRIPKSKYGKYMIQHDWGTIPLDTNKVYYGNKVEKNRGGQKEIINLFEVNLDLNTWKEVGFLILAQ</sequence>
<accession>A0ABU6N850</accession>
<organism evidence="1 2">
    <name type="scientific">Bacillus xiapuensis</name>
    <dbReference type="NCBI Taxonomy" id="2014075"/>
    <lineage>
        <taxon>Bacteria</taxon>
        <taxon>Bacillati</taxon>
        <taxon>Bacillota</taxon>
        <taxon>Bacilli</taxon>
        <taxon>Bacillales</taxon>
        <taxon>Bacillaceae</taxon>
        <taxon>Bacillus</taxon>
    </lineage>
</organism>
<comment type="caution">
    <text evidence="1">The sequence shown here is derived from an EMBL/GenBank/DDBJ whole genome shotgun (WGS) entry which is preliminary data.</text>
</comment>
<proteinExistence type="predicted"/>
<reference evidence="1 2" key="1">
    <citation type="submission" date="2023-03" db="EMBL/GenBank/DDBJ databases">
        <title>Bacillus Genome Sequencing.</title>
        <authorList>
            <person name="Dunlap C."/>
        </authorList>
    </citation>
    <scope>NUCLEOTIDE SEQUENCE [LARGE SCALE GENOMIC DNA]</scope>
    <source>
        <strain evidence="1 2">B-14544</strain>
    </source>
</reference>
<name>A0ABU6N850_9BACI</name>
<keyword evidence="2" id="KW-1185">Reference proteome</keyword>
<evidence type="ECO:0000313" key="1">
    <source>
        <dbReference type="EMBL" id="MED3562393.1"/>
    </source>
</evidence>
<dbReference type="InterPro" id="IPR027417">
    <property type="entry name" value="P-loop_NTPase"/>
</dbReference>
<dbReference type="Gene3D" id="3.40.50.300">
    <property type="entry name" value="P-loop containing nucleotide triphosphate hydrolases"/>
    <property type="match status" value="1"/>
</dbReference>
<dbReference type="RefSeq" id="WP_327967316.1">
    <property type="nucleotide sequence ID" value="NZ_JARMQG010000084.1"/>
</dbReference>
<dbReference type="EMBL" id="JARMQG010000084">
    <property type="protein sequence ID" value="MED3562393.1"/>
    <property type="molecule type" value="Genomic_DNA"/>
</dbReference>